<dbReference type="InterPro" id="IPR023940">
    <property type="entry name" value="DHDPR_bac"/>
</dbReference>
<evidence type="ECO:0000313" key="14">
    <source>
        <dbReference type="Proteomes" id="UP000754750"/>
    </source>
</evidence>
<dbReference type="PIRSF" id="PIRSF000161">
    <property type="entry name" value="DHPR"/>
    <property type="match status" value="1"/>
</dbReference>
<evidence type="ECO:0000256" key="3">
    <source>
        <dbReference type="ARBA" id="ARBA00022605"/>
    </source>
</evidence>
<dbReference type="GO" id="GO:0009089">
    <property type="term" value="P:lysine biosynthetic process via diaminopimelate"/>
    <property type="evidence" value="ECO:0007669"/>
    <property type="project" value="UniProtKB-UniRule"/>
</dbReference>
<comment type="pathway">
    <text evidence="9">Amino-acid biosynthesis; L-lysine biosynthesis via DAP pathway; (S)-tetrahydrodipicolinate from L-aspartate: step 4/4.</text>
</comment>
<keyword evidence="7 9" id="KW-0520">NAD</keyword>
<comment type="subcellular location">
    <subcellularLocation>
        <location evidence="9">Cytoplasm</location>
    </subcellularLocation>
</comment>
<evidence type="ECO:0000256" key="5">
    <source>
        <dbReference type="ARBA" id="ARBA00022915"/>
    </source>
</evidence>
<protein>
    <recommendedName>
        <fullName evidence="9 10">4-hydroxy-tetrahydrodipicolinate reductase</fullName>
        <shortName evidence="9">HTPA reductase</shortName>
        <ecNumber evidence="9 10">1.17.1.8</ecNumber>
    </recommendedName>
</protein>
<dbReference type="GO" id="GO:0019877">
    <property type="term" value="P:diaminopimelate biosynthetic process"/>
    <property type="evidence" value="ECO:0007669"/>
    <property type="project" value="UniProtKB-UniRule"/>
</dbReference>
<evidence type="ECO:0000256" key="4">
    <source>
        <dbReference type="ARBA" id="ARBA00022857"/>
    </source>
</evidence>
<keyword evidence="3 9" id="KW-0028">Amino-acid biosynthesis</keyword>
<dbReference type="NCBIfam" id="TIGR00036">
    <property type="entry name" value="dapB"/>
    <property type="match status" value="1"/>
</dbReference>
<feature type="active site" description="Proton donor" evidence="9">
    <location>
        <position position="146"/>
    </location>
</feature>
<dbReference type="GO" id="GO:0008839">
    <property type="term" value="F:4-hydroxy-tetrahydrodipicolinate reductase"/>
    <property type="evidence" value="ECO:0007669"/>
    <property type="project" value="UniProtKB-UniRule"/>
</dbReference>
<feature type="domain" description="Dihydrodipicolinate reductase N-terminal" evidence="11">
    <location>
        <begin position="3"/>
        <end position="112"/>
    </location>
</feature>
<dbReference type="PROSITE" id="PS01298">
    <property type="entry name" value="DAPB"/>
    <property type="match status" value="1"/>
</dbReference>
<dbReference type="SUPFAM" id="SSF55347">
    <property type="entry name" value="Glyceraldehyde-3-phosphate dehydrogenase-like, C-terminal domain"/>
    <property type="match status" value="1"/>
</dbReference>
<dbReference type="HAMAP" id="MF_00102">
    <property type="entry name" value="DapB"/>
    <property type="match status" value="1"/>
</dbReference>
<dbReference type="Pfam" id="PF05173">
    <property type="entry name" value="DapB_C"/>
    <property type="match status" value="1"/>
</dbReference>
<keyword evidence="6 9" id="KW-0560">Oxidoreductase</keyword>
<evidence type="ECO:0000256" key="2">
    <source>
        <dbReference type="ARBA" id="ARBA00022490"/>
    </source>
</evidence>
<dbReference type="FunFam" id="3.30.360.10:FF:000009">
    <property type="entry name" value="4-hydroxy-tetrahydrodipicolinate reductase"/>
    <property type="match status" value="1"/>
</dbReference>
<dbReference type="PANTHER" id="PTHR20836:SF7">
    <property type="entry name" value="4-HYDROXY-TETRAHYDRODIPICOLINATE REDUCTASE"/>
    <property type="match status" value="1"/>
</dbReference>
<dbReference type="Gene3D" id="3.30.360.10">
    <property type="entry name" value="Dihydrodipicolinate Reductase, domain 2"/>
    <property type="match status" value="1"/>
</dbReference>
<comment type="subunit">
    <text evidence="9">Homotetramer.</text>
</comment>
<evidence type="ECO:0000256" key="10">
    <source>
        <dbReference type="NCBIfam" id="TIGR00036"/>
    </source>
</evidence>
<keyword evidence="8 9" id="KW-0457">Lysine biosynthesis</keyword>
<feature type="domain" description="Dihydrodipicolinate reductase C-terminal" evidence="12">
    <location>
        <begin position="115"/>
        <end position="249"/>
    </location>
</feature>
<dbReference type="EC" id="1.17.1.8" evidence="9 10"/>
<comment type="caution">
    <text evidence="13">The sequence shown here is derived from an EMBL/GenBank/DDBJ whole genome shotgun (WGS) entry which is preliminary data.</text>
</comment>
<keyword evidence="5 9" id="KW-0220">Diaminopimelate biosynthesis</keyword>
<dbReference type="GO" id="GO:0016726">
    <property type="term" value="F:oxidoreductase activity, acting on CH or CH2 groups, NAD or NADP as acceptor"/>
    <property type="evidence" value="ECO:0007669"/>
    <property type="project" value="UniProtKB-UniRule"/>
</dbReference>
<comment type="similarity">
    <text evidence="1 9">Belongs to the DapB family.</text>
</comment>
<dbReference type="Proteomes" id="UP000754750">
    <property type="component" value="Unassembled WGS sequence"/>
</dbReference>
<feature type="binding site" evidence="9">
    <location>
        <begin position="152"/>
        <end position="153"/>
    </location>
    <ligand>
        <name>(S)-2,3,4,5-tetrahydrodipicolinate</name>
        <dbReference type="ChEBI" id="CHEBI:16845"/>
    </ligand>
</feature>
<evidence type="ECO:0000259" key="12">
    <source>
        <dbReference type="Pfam" id="PF05173"/>
    </source>
</evidence>
<dbReference type="InterPro" id="IPR022663">
    <property type="entry name" value="DapB_C"/>
</dbReference>
<dbReference type="SUPFAM" id="SSF51735">
    <property type="entry name" value="NAD(P)-binding Rossmann-fold domains"/>
    <property type="match status" value="1"/>
</dbReference>
<dbReference type="InterPro" id="IPR036291">
    <property type="entry name" value="NAD(P)-bd_dom_sf"/>
</dbReference>
<keyword evidence="4 9" id="KW-0521">NADP</keyword>
<proteinExistence type="inferred from homology"/>
<feature type="active site" description="Proton donor/acceptor" evidence="9">
    <location>
        <position position="142"/>
    </location>
</feature>
<dbReference type="EMBL" id="SVNY01000002">
    <property type="protein sequence ID" value="MBE6832924.1"/>
    <property type="molecule type" value="Genomic_DNA"/>
</dbReference>
<feature type="binding site" evidence="9">
    <location>
        <position position="143"/>
    </location>
    <ligand>
        <name>(S)-2,3,4,5-tetrahydrodipicolinate</name>
        <dbReference type="ChEBI" id="CHEBI:16845"/>
    </ligand>
</feature>
<reference evidence="13" key="1">
    <citation type="submission" date="2019-04" db="EMBL/GenBank/DDBJ databases">
        <title>Evolution of Biomass-Degrading Anaerobic Consortia Revealed by Metagenomics.</title>
        <authorList>
            <person name="Peng X."/>
        </authorList>
    </citation>
    <scope>NUCLEOTIDE SEQUENCE</scope>
    <source>
        <strain evidence="13">SIG551</strain>
    </source>
</reference>
<name>A0A928KRL2_9FIRM</name>
<evidence type="ECO:0000256" key="9">
    <source>
        <dbReference type="HAMAP-Rule" id="MF_00102"/>
    </source>
</evidence>
<comment type="catalytic activity">
    <reaction evidence="9">
        <text>(S)-2,3,4,5-tetrahydrodipicolinate + NAD(+) + H2O = (2S,4S)-4-hydroxy-2,3,4,5-tetrahydrodipicolinate + NADH + H(+)</text>
        <dbReference type="Rhea" id="RHEA:35323"/>
        <dbReference type="ChEBI" id="CHEBI:15377"/>
        <dbReference type="ChEBI" id="CHEBI:15378"/>
        <dbReference type="ChEBI" id="CHEBI:16845"/>
        <dbReference type="ChEBI" id="CHEBI:57540"/>
        <dbReference type="ChEBI" id="CHEBI:57945"/>
        <dbReference type="ChEBI" id="CHEBI:67139"/>
        <dbReference type="EC" id="1.17.1.8"/>
    </reaction>
</comment>
<sequence length="256" mass="27631">MTRFVISGCNGKMGNQIAAGLKNRPNCITVAGIDAFTGVEKEFPVFSAPAEISCEADVLIDFSNPSLLSSLLELGLSRKMPLVICTTGYSKDQVAQIKKAAQSIPIFYSGNMSLGVNLLIELAKKAASVLWGQFDVEIIEKHHNQKVDAPSGTALMIADAISSVVEEEPHYEYDRHSQRKKRSKTEIGLHSVRGGTIVGEHEVLFAGPDEILSITHSAQSKEIFATGSINAALFLIGKPAGLYNMSDLLADHKEES</sequence>
<keyword evidence="2 9" id="KW-0963">Cytoplasm</keyword>
<dbReference type="GO" id="GO:0005829">
    <property type="term" value="C:cytosol"/>
    <property type="evidence" value="ECO:0007669"/>
    <property type="project" value="TreeGrafter"/>
</dbReference>
<comment type="catalytic activity">
    <reaction evidence="9">
        <text>(S)-2,3,4,5-tetrahydrodipicolinate + NADP(+) + H2O = (2S,4S)-4-hydroxy-2,3,4,5-tetrahydrodipicolinate + NADPH + H(+)</text>
        <dbReference type="Rhea" id="RHEA:35331"/>
        <dbReference type="ChEBI" id="CHEBI:15377"/>
        <dbReference type="ChEBI" id="CHEBI:15378"/>
        <dbReference type="ChEBI" id="CHEBI:16845"/>
        <dbReference type="ChEBI" id="CHEBI:57783"/>
        <dbReference type="ChEBI" id="CHEBI:58349"/>
        <dbReference type="ChEBI" id="CHEBI:67139"/>
        <dbReference type="EC" id="1.17.1.8"/>
    </reaction>
</comment>
<comment type="function">
    <text evidence="9">Catalyzes the conversion of 4-hydroxy-tetrahydrodipicolinate (HTPA) to tetrahydrodipicolinate.</text>
</comment>
<dbReference type="CDD" id="cd02274">
    <property type="entry name" value="DHDPR_N"/>
    <property type="match status" value="1"/>
</dbReference>
<comment type="caution">
    <text evidence="9">Lacks conserved residue(s) required for the propagation of feature annotation.</text>
</comment>
<evidence type="ECO:0000256" key="6">
    <source>
        <dbReference type="ARBA" id="ARBA00023002"/>
    </source>
</evidence>
<dbReference type="AlphaFoldDB" id="A0A928KRL2"/>
<dbReference type="Pfam" id="PF01113">
    <property type="entry name" value="DapB_N"/>
    <property type="match status" value="1"/>
</dbReference>
<dbReference type="InterPro" id="IPR000846">
    <property type="entry name" value="DapB_N"/>
</dbReference>
<feature type="binding site" evidence="9">
    <location>
        <position position="34"/>
    </location>
    <ligand>
        <name>NAD(+)</name>
        <dbReference type="ChEBI" id="CHEBI:57540"/>
    </ligand>
</feature>
<evidence type="ECO:0000256" key="8">
    <source>
        <dbReference type="ARBA" id="ARBA00023154"/>
    </source>
</evidence>
<feature type="binding site" evidence="9">
    <location>
        <begin position="109"/>
        <end position="112"/>
    </location>
    <ligand>
        <name>NAD(+)</name>
        <dbReference type="ChEBI" id="CHEBI:57540"/>
    </ligand>
</feature>
<dbReference type="GO" id="GO:0051287">
    <property type="term" value="F:NAD binding"/>
    <property type="evidence" value="ECO:0007669"/>
    <property type="project" value="UniProtKB-UniRule"/>
</dbReference>
<dbReference type="Gene3D" id="3.40.50.720">
    <property type="entry name" value="NAD(P)-binding Rossmann-like Domain"/>
    <property type="match status" value="1"/>
</dbReference>
<evidence type="ECO:0000259" key="11">
    <source>
        <dbReference type="Pfam" id="PF01113"/>
    </source>
</evidence>
<evidence type="ECO:0000313" key="13">
    <source>
        <dbReference type="EMBL" id="MBE6832924.1"/>
    </source>
</evidence>
<evidence type="ECO:0000256" key="1">
    <source>
        <dbReference type="ARBA" id="ARBA00006642"/>
    </source>
</evidence>
<comment type="caution">
    <text evidence="9">Was originally thought to be a dihydrodipicolinate reductase (DHDPR), catalyzing the conversion of dihydrodipicolinate to tetrahydrodipicolinate. However, it was shown in E.coli that the substrate of the enzymatic reaction is not dihydrodipicolinate (DHDP) but in fact (2S,4S)-4-hydroxy-2,3,4,5-tetrahydrodipicolinic acid (HTPA), the product released by the DapA-catalyzed reaction.</text>
</comment>
<feature type="binding site" evidence="9">
    <location>
        <begin position="8"/>
        <end position="13"/>
    </location>
    <ligand>
        <name>NAD(+)</name>
        <dbReference type="ChEBI" id="CHEBI:57540"/>
    </ligand>
</feature>
<dbReference type="InterPro" id="IPR022664">
    <property type="entry name" value="DapB_N_CS"/>
</dbReference>
<organism evidence="13 14">
    <name type="scientific">Faecalispora sporosphaeroides</name>
    <dbReference type="NCBI Taxonomy" id="1549"/>
    <lineage>
        <taxon>Bacteria</taxon>
        <taxon>Bacillati</taxon>
        <taxon>Bacillota</taxon>
        <taxon>Clostridia</taxon>
        <taxon>Eubacteriales</taxon>
        <taxon>Oscillospiraceae</taxon>
        <taxon>Faecalispora</taxon>
    </lineage>
</organism>
<dbReference type="PANTHER" id="PTHR20836">
    <property type="entry name" value="DIHYDRODIPICOLINATE REDUCTASE"/>
    <property type="match status" value="1"/>
</dbReference>
<dbReference type="GO" id="GO:0050661">
    <property type="term" value="F:NADP binding"/>
    <property type="evidence" value="ECO:0007669"/>
    <property type="project" value="UniProtKB-UniRule"/>
</dbReference>
<dbReference type="RefSeq" id="WP_412030793.1">
    <property type="nucleotide sequence ID" value="NZ_SVNY01000002.1"/>
</dbReference>
<accession>A0A928KRL2</accession>
<gene>
    <name evidence="9" type="primary">dapB</name>
    <name evidence="13" type="ORF">E7512_04985</name>
</gene>
<feature type="binding site" evidence="9">
    <location>
        <begin position="85"/>
        <end position="87"/>
    </location>
    <ligand>
        <name>NAD(+)</name>
        <dbReference type="ChEBI" id="CHEBI:57540"/>
    </ligand>
</feature>
<evidence type="ECO:0000256" key="7">
    <source>
        <dbReference type="ARBA" id="ARBA00023027"/>
    </source>
</evidence>